<accession>A0AC34FNE3</accession>
<evidence type="ECO:0000313" key="2">
    <source>
        <dbReference type="WBParaSite" id="ES5_v2.g18840.t1"/>
    </source>
</evidence>
<protein>
    <submittedName>
        <fullName evidence="2">Intron-binding protein aquarius</fullName>
    </submittedName>
</protein>
<organism evidence="1 2">
    <name type="scientific">Panagrolaimus sp. ES5</name>
    <dbReference type="NCBI Taxonomy" id="591445"/>
    <lineage>
        <taxon>Eukaryota</taxon>
        <taxon>Metazoa</taxon>
        <taxon>Ecdysozoa</taxon>
        <taxon>Nematoda</taxon>
        <taxon>Chromadorea</taxon>
        <taxon>Rhabditida</taxon>
        <taxon>Tylenchina</taxon>
        <taxon>Panagrolaimomorpha</taxon>
        <taxon>Panagrolaimoidea</taxon>
        <taxon>Panagrolaimidae</taxon>
        <taxon>Panagrolaimus</taxon>
    </lineage>
</organism>
<name>A0AC34FNE3_9BILA</name>
<dbReference type="WBParaSite" id="ES5_v2.g18840.t1">
    <property type="protein sequence ID" value="ES5_v2.g18840.t1"/>
    <property type="gene ID" value="ES5_v2.g18840"/>
</dbReference>
<proteinExistence type="predicted"/>
<reference evidence="2" key="1">
    <citation type="submission" date="2022-11" db="UniProtKB">
        <authorList>
            <consortium name="WormBaseParasite"/>
        </authorList>
    </citation>
    <scope>IDENTIFICATION</scope>
</reference>
<evidence type="ECO:0000313" key="1">
    <source>
        <dbReference type="Proteomes" id="UP000887579"/>
    </source>
</evidence>
<sequence length="370" mass="42576">MEEAAQILEVETFIPLLLQDPRDGRNRLKRWIMIGDHHQLPPIVQNITFQKYSNMEQSLFARFVRIGVPHIQLDAQGRARPEIAALYNWRYKSLHDLEHVQLGLYQYQNPGFRYNFQLIDVPNFNGVGESTPSPFFYQNLGEAEYAAALFIYMRVLGYPAEKISILTTYNGQVSLIRDVIQKRCGDNPVIGSPAKISTVDKFQGQQNDYIILSLVRTNHVGHLRDVRRLVVALSRARLGLYILGRVNLFRNCFELTPAFNQLCQRSLKLELLPSELYDAERFAADELPMEPVVIQDADHIVRFTKRAKDRENQADDVEMEAAEEVAEEPEPVVEQQQPPTSTQQEPLEPSEAAIVFESVEFERLEKMPTY</sequence>
<dbReference type="Proteomes" id="UP000887579">
    <property type="component" value="Unplaced"/>
</dbReference>